<accession>A0ABW1B2U5</accession>
<evidence type="ECO:0000313" key="1">
    <source>
        <dbReference type="EMBL" id="MFC5807373.1"/>
    </source>
</evidence>
<keyword evidence="2" id="KW-1185">Reference proteome</keyword>
<comment type="caution">
    <text evidence="1">The sequence shown here is derived from an EMBL/GenBank/DDBJ whole genome shotgun (WGS) entry which is preliminary data.</text>
</comment>
<name>A0ABW1B2U5_9ACTN</name>
<dbReference type="Proteomes" id="UP001596112">
    <property type="component" value="Unassembled WGS sequence"/>
</dbReference>
<organism evidence="1 2">
    <name type="scientific">Streptomyces heilongjiangensis</name>
    <dbReference type="NCBI Taxonomy" id="945052"/>
    <lineage>
        <taxon>Bacteria</taxon>
        <taxon>Bacillati</taxon>
        <taxon>Actinomycetota</taxon>
        <taxon>Actinomycetes</taxon>
        <taxon>Kitasatosporales</taxon>
        <taxon>Streptomycetaceae</taxon>
        <taxon>Streptomyces</taxon>
    </lineage>
</organism>
<proteinExistence type="predicted"/>
<dbReference type="RefSeq" id="WP_272168947.1">
    <property type="nucleotide sequence ID" value="NZ_JAQOSL010000006.1"/>
</dbReference>
<dbReference type="Pfam" id="PF18143">
    <property type="entry name" value="HAD_SAK_2"/>
    <property type="match status" value="1"/>
</dbReference>
<dbReference type="EMBL" id="JBHSNZ010000004">
    <property type="protein sequence ID" value="MFC5807373.1"/>
    <property type="molecule type" value="Genomic_DNA"/>
</dbReference>
<sequence>MRTTRPLLYLDVDGPLNPYAAKPERRPAGYTTHRMKPDGWIARHPGQPPAAVKPLRVWLNEAHGPELRALAARFDLIWATTWVGEANTYIAPVLGLPPLPVVEWPDGASTPGTDGSGLFWKTRHLVAHAAGRPFAWVDDELGGRDRAHVTVHHKSPALLLRIDPRLGLRAADFTALAEFADGVTE</sequence>
<reference evidence="2" key="1">
    <citation type="journal article" date="2019" name="Int. J. Syst. Evol. Microbiol.">
        <title>The Global Catalogue of Microorganisms (GCM) 10K type strain sequencing project: providing services to taxonomists for standard genome sequencing and annotation.</title>
        <authorList>
            <consortium name="The Broad Institute Genomics Platform"/>
            <consortium name="The Broad Institute Genome Sequencing Center for Infectious Disease"/>
            <person name="Wu L."/>
            <person name="Ma J."/>
        </authorList>
    </citation>
    <scope>NUCLEOTIDE SEQUENCE [LARGE SCALE GENOMIC DNA]</scope>
    <source>
        <strain evidence="2">JCM 9918</strain>
    </source>
</reference>
<protein>
    <submittedName>
        <fullName evidence="1">HAD domain-containing protein</fullName>
    </submittedName>
</protein>
<gene>
    <name evidence="1" type="ORF">ACFQGO_07590</name>
</gene>
<evidence type="ECO:0000313" key="2">
    <source>
        <dbReference type="Proteomes" id="UP001596112"/>
    </source>
</evidence>